<keyword evidence="6" id="KW-0411">Iron-sulfur</keyword>
<dbReference type="RefSeq" id="WP_085098095.1">
    <property type="nucleotide sequence ID" value="NZ_FWZU01000001.1"/>
</dbReference>
<dbReference type="EMBL" id="FWZU01000001">
    <property type="protein sequence ID" value="SME93458.1"/>
    <property type="molecule type" value="Genomic_DNA"/>
</dbReference>
<sequence>MNGKSFFVDLTLCTACRGCQVACKQWKKLPAEHTRNVGSHQNPQDLSSKTIRLVRFNEVHDDKGKLSWLFFPEQCRHCIEPPCKYMINMYAPGGVTQDPETGAVVMTDKAVIIPGKITSEEICPYNVPRQDPKTGLWNKCDMCIDRVEMGMLPSCVKSCPTGTMNFGDRDDMLALANKRLAEVQKTKPKAFLADPEDVRVIYLCESAPENYHDHLLASAEQRNTMMAHGPVSTKQSRRGFLKAAVGKNNKA</sequence>
<dbReference type="Proteomes" id="UP000192906">
    <property type="component" value="Unassembled WGS sequence"/>
</dbReference>
<keyword evidence="5" id="KW-0408">Iron</keyword>
<dbReference type="OrthoDB" id="9789030at2"/>
<evidence type="ECO:0000313" key="8">
    <source>
        <dbReference type="EMBL" id="SME93458.1"/>
    </source>
</evidence>
<reference evidence="9" key="1">
    <citation type="submission" date="2017-04" db="EMBL/GenBank/DDBJ databases">
        <authorList>
            <person name="Varghese N."/>
            <person name="Submissions S."/>
        </authorList>
    </citation>
    <scope>NUCLEOTIDE SEQUENCE [LARGE SCALE GENOMIC DNA]</scope>
    <source>
        <strain evidence="9">K3S</strain>
    </source>
</reference>
<keyword evidence="3" id="KW-0479">Metal-binding</keyword>
<dbReference type="PANTHER" id="PTHR43545:SF6">
    <property type="entry name" value="FORMATE DEHYDROGENASE, NITRATE-INDUCIBLE, IRON-SULFUR SUBUNIT"/>
    <property type="match status" value="1"/>
</dbReference>
<evidence type="ECO:0000256" key="5">
    <source>
        <dbReference type="ARBA" id="ARBA00023004"/>
    </source>
</evidence>
<evidence type="ECO:0000256" key="4">
    <source>
        <dbReference type="ARBA" id="ARBA00022737"/>
    </source>
</evidence>
<evidence type="ECO:0000256" key="6">
    <source>
        <dbReference type="ARBA" id="ARBA00023014"/>
    </source>
</evidence>
<dbReference type="GO" id="GO:0046872">
    <property type="term" value="F:metal ion binding"/>
    <property type="evidence" value="ECO:0007669"/>
    <property type="project" value="UniProtKB-KW"/>
</dbReference>
<keyword evidence="9" id="KW-1185">Reference proteome</keyword>
<dbReference type="GO" id="GO:0051539">
    <property type="term" value="F:4 iron, 4 sulfur cluster binding"/>
    <property type="evidence" value="ECO:0007669"/>
    <property type="project" value="UniProtKB-KW"/>
</dbReference>
<dbReference type="SUPFAM" id="SSF54862">
    <property type="entry name" value="4Fe-4S ferredoxins"/>
    <property type="match status" value="1"/>
</dbReference>
<dbReference type="AlphaFoldDB" id="A0A1X7CBG9"/>
<name>A0A1X7CBG9_9BACT</name>
<gene>
    <name evidence="8" type="ORF">SAMN06295933_0618</name>
</gene>
<dbReference type="InterPro" id="IPR017896">
    <property type="entry name" value="4Fe4S_Fe-S-bd"/>
</dbReference>
<dbReference type="Pfam" id="PF13247">
    <property type="entry name" value="Fer4_11"/>
    <property type="match status" value="1"/>
</dbReference>
<evidence type="ECO:0000259" key="7">
    <source>
        <dbReference type="Pfam" id="PF13247"/>
    </source>
</evidence>
<comment type="subcellular location">
    <subcellularLocation>
        <location evidence="1">Cell envelope</location>
    </subcellularLocation>
</comment>
<protein>
    <submittedName>
        <fullName evidence="8">Formate dehydrogenase iron-sulfur subunit</fullName>
    </submittedName>
</protein>
<keyword evidence="2" id="KW-0004">4Fe-4S</keyword>
<evidence type="ECO:0000256" key="2">
    <source>
        <dbReference type="ARBA" id="ARBA00022485"/>
    </source>
</evidence>
<proteinExistence type="predicted"/>
<feature type="domain" description="4Fe-4S ferredoxin-type" evidence="7">
    <location>
        <begin position="67"/>
        <end position="169"/>
    </location>
</feature>
<evidence type="ECO:0000313" key="9">
    <source>
        <dbReference type="Proteomes" id="UP000192906"/>
    </source>
</evidence>
<evidence type="ECO:0000256" key="3">
    <source>
        <dbReference type="ARBA" id="ARBA00022723"/>
    </source>
</evidence>
<keyword evidence="4" id="KW-0677">Repeat</keyword>
<dbReference type="Gene3D" id="3.30.70.20">
    <property type="match status" value="2"/>
</dbReference>
<dbReference type="GO" id="GO:0030313">
    <property type="term" value="C:cell envelope"/>
    <property type="evidence" value="ECO:0007669"/>
    <property type="project" value="UniProtKB-SubCell"/>
</dbReference>
<dbReference type="InterPro" id="IPR051555">
    <property type="entry name" value="FDH_Electron_Transfer_Unit"/>
</dbReference>
<accession>A0A1X7CBG9</accession>
<dbReference type="CDD" id="cd10559">
    <property type="entry name" value="W-FDH"/>
    <property type="match status" value="1"/>
</dbReference>
<dbReference type="STRING" id="1519643.SAMN06295933_0618"/>
<evidence type="ECO:0000256" key="1">
    <source>
        <dbReference type="ARBA" id="ARBA00004196"/>
    </source>
</evidence>
<organism evidence="8 9">
    <name type="scientific">Desulfovibrio gilichinskyi</name>
    <dbReference type="NCBI Taxonomy" id="1519643"/>
    <lineage>
        <taxon>Bacteria</taxon>
        <taxon>Pseudomonadati</taxon>
        <taxon>Thermodesulfobacteriota</taxon>
        <taxon>Desulfovibrionia</taxon>
        <taxon>Desulfovibrionales</taxon>
        <taxon>Desulfovibrionaceae</taxon>
        <taxon>Desulfovibrio</taxon>
    </lineage>
</organism>
<dbReference type="PANTHER" id="PTHR43545">
    <property type="entry name" value="FORMATE DEHYDROGENASE, NITRATE-INDUCIBLE, IRON-SULFUR SUBUNIT"/>
    <property type="match status" value="1"/>
</dbReference>